<evidence type="ECO:0000313" key="1">
    <source>
        <dbReference type="EMBL" id="CAJ94288.1"/>
    </source>
</evidence>
<gene>
    <name evidence="1" type="ordered locus">H16_A3213</name>
    <name evidence="2" type="ORF">E6A55_16365</name>
</gene>
<keyword evidence="3" id="KW-1185">Reference proteome</keyword>
<dbReference type="OrthoDB" id="241498at2"/>
<evidence type="ECO:0000313" key="3">
    <source>
        <dbReference type="Proteomes" id="UP000008210"/>
    </source>
</evidence>
<dbReference type="Proteomes" id="UP000296079">
    <property type="component" value="Chromosome 1"/>
</dbReference>
<dbReference type="STRING" id="381666.H16_A3213"/>
<dbReference type="RefSeq" id="WP_011616050.1">
    <property type="nucleotide sequence ID" value="NC_008313.1"/>
</dbReference>
<proteinExistence type="predicted"/>
<reference evidence="1 3" key="1">
    <citation type="journal article" date="2006" name="Nat. Biotechnol.">
        <title>Genome sequence of the bioplastic-producing 'Knallgas' bacterium Ralstonia eutropha H16.</title>
        <authorList>
            <person name="Pohlmann A."/>
            <person name="Fricke W.F."/>
            <person name="Reinecke F."/>
            <person name="Kusian B."/>
            <person name="Liesegang H."/>
            <person name="Cramm R."/>
            <person name="Eitinger T."/>
            <person name="Ewering C."/>
            <person name="Potter M."/>
            <person name="Schwartz E."/>
            <person name="Strittmatter A."/>
            <person name="Voss I."/>
            <person name="Gottschalk G."/>
            <person name="Steinbuechel A."/>
            <person name="Friedrich B."/>
            <person name="Bowien B."/>
        </authorList>
    </citation>
    <scope>NUCLEOTIDE SEQUENCE [LARGE SCALE GENOMIC DNA]</scope>
    <source>
        <strain evidence="3">ATCC 17699 / DSM 428 / KCTC 22496 / NCIMB 10442 / H16 / Stanier 337</strain>
        <strain evidence="1">H16</strain>
    </source>
</reference>
<sequence length="182" mass="19761">MTSDSETASSNDVALVCQAIVAAYGIDVINVREVVRGVNRTFSLCDSGDRTLRQYRTHGRGEDDVDAELRLLERIEQDEVLAVSVAHPTLEGARSFRVALSDGAMRHAALFYGADGRPLEMTRDDLGVAAQALKRLHDQPSLKDYAPRRQIADIREAGRTLNRLAEKFTFAGSAVGCGSGAL</sequence>
<accession>Q0K6T3</accession>
<name>Q0K6T3_CUPNH</name>
<dbReference type="HOGENOM" id="CLU_1479725_0_0_4"/>
<reference evidence="2 4" key="2">
    <citation type="submission" date="2019-04" db="EMBL/GenBank/DDBJ databases">
        <title>Long-read de novo sequencing of Cupriavidus necator H16.</title>
        <authorList>
            <person name="Little G.T."/>
            <person name="Ehsaan M."/>
            <person name="Arenas-Lopez C."/>
            <person name="Jawed K."/>
            <person name="Winzer K."/>
            <person name="Kovacs K."/>
            <person name="Malys N."/>
            <person name="Minton N.P."/>
        </authorList>
    </citation>
    <scope>NUCLEOTIDE SEQUENCE [LARGE SCALE GENOMIC DNA]</scope>
    <source>
        <strain evidence="2 4">H16</strain>
    </source>
</reference>
<dbReference type="KEGG" id="reh:H16_A3213"/>
<dbReference type="InterPro" id="IPR011009">
    <property type="entry name" value="Kinase-like_dom_sf"/>
</dbReference>
<organism evidence="1 3">
    <name type="scientific">Cupriavidus necator (strain ATCC 17699 / DSM 428 / KCTC 22496 / NCIMB 10442 / H16 / Stanier 337)</name>
    <name type="common">Ralstonia eutropha</name>
    <dbReference type="NCBI Taxonomy" id="381666"/>
    <lineage>
        <taxon>Bacteria</taxon>
        <taxon>Pseudomonadati</taxon>
        <taxon>Pseudomonadota</taxon>
        <taxon>Betaproteobacteria</taxon>
        <taxon>Burkholderiales</taxon>
        <taxon>Burkholderiaceae</taxon>
        <taxon>Cupriavidus</taxon>
    </lineage>
</organism>
<protein>
    <recommendedName>
        <fullName evidence="5">Aminoglycoside phosphotransferase domain-containing protein</fullName>
    </recommendedName>
</protein>
<keyword evidence="1" id="KW-0808">Transferase</keyword>
<dbReference type="Proteomes" id="UP000008210">
    <property type="component" value="Chromosome 1"/>
</dbReference>
<evidence type="ECO:0008006" key="5">
    <source>
        <dbReference type="Google" id="ProtNLM"/>
    </source>
</evidence>
<evidence type="ECO:0000313" key="2">
    <source>
        <dbReference type="EMBL" id="QCC02045.1"/>
    </source>
</evidence>
<dbReference type="EMBL" id="CP039287">
    <property type="protein sequence ID" value="QCC02045.1"/>
    <property type="molecule type" value="Genomic_DNA"/>
</dbReference>
<evidence type="ECO:0000313" key="4">
    <source>
        <dbReference type="Proteomes" id="UP000296079"/>
    </source>
</evidence>
<dbReference type="eggNOG" id="COG2334">
    <property type="taxonomic scope" value="Bacteria"/>
</dbReference>
<dbReference type="SUPFAM" id="SSF56112">
    <property type="entry name" value="Protein kinase-like (PK-like)"/>
    <property type="match status" value="1"/>
</dbReference>
<dbReference type="AlphaFoldDB" id="Q0K6T3"/>
<dbReference type="EMBL" id="AM260479">
    <property type="protein sequence ID" value="CAJ94288.1"/>
    <property type="molecule type" value="Genomic_DNA"/>
</dbReference>
<dbReference type="GO" id="GO:0016740">
    <property type="term" value="F:transferase activity"/>
    <property type="evidence" value="ECO:0007669"/>
    <property type="project" value="UniProtKB-KW"/>
</dbReference>